<evidence type="ECO:0000313" key="3">
    <source>
        <dbReference type="Proteomes" id="UP000292447"/>
    </source>
</evidence>
<dbReference type="Proteomes" id="UP000292447">
    <property type="component" value="Chromosome III"/>
</dbReference>
<dbReference type="InterPro" id="IPR036047">
    <property type="entry name" value="F-box-like_dom_sf"/>
</dbReference>
<dbReference type="InterPro" id="IPR001810">
    <property type="entry name" value="F-box_dom"/>
</dbReference>
<dbReference type="CDD" id="cd09917">
    <property type="entry name" value="F-box_SF"/>
    <property type="match status" value="1"/>
</dbReference>
<dbReference type="EMBL" id="CP034458">
    <property type="protein sequence ID" value="QBM88946.1"/>
    <property type="molecule type" value="Genomic_DNA"/>
</dbReference>
<dbReference type="STRING" id="2163413.A0A4P6XRI1"/>
<proteinExistence type="predicted"/>
<accession>A0A4P6XRI1</accession>
<dbReference type="SUPFAM" id="SSF81383">
    <property type="entry name" value="F-box domain"/>
    <property type="match status" value="1"/>
</dbReference>
<dbReference type="AlphaFoldDB" id="A0A4P6XRI1"/>
<dbReference type="Pfam" id="PF12937">
    <property type="entry name" value="F-box-like"/>
    <property type="match status" value="1"/>
</dbReference>
<protein>
    <submittedName>
        <fullName evidence="2">F-box-like</fullName>
    </submittedName>
</protein>
<feature type="domain" description="F-box" evidence="1">
    <location>
        <begin position="27"/>
        <end position="74"/>
    </location>
</feature>
<keyword evidence="3" id="KW-1185">Reference proteome</keyword>
<evidence type="ECO:0000313" key="2">
    <source>
        <dbReference type="EMBL" id="QBM88946.1"/>
    </source>
</evidence>
<sequence length="482" mass="54754">MKKYQLIGRKKVAVNRRTSGSYPPLHICLLPFEILLQILTLVQVDIRDLLLLALTCSKFNMVILKLFLYRRLRFLSTSQFNSFAQAHLPYKASSLARRFISNEPSGKINFITSVHFVNPPTYSNLNTQASIAGSYEIDTLESGPPEYRYFVKGMRSLLNEAYGIKEVRLSEISPQFLFAPEFVEAASSLGIKARFRTPKQARCLERLVLTAQSGWTIPFKVSHISLFASIFQKVSILHLNNFVINEQKLVSESSTHHFSVESLVLSACIYTDPKKAAKRKVIGMFADTSSLEMTLMQHGADLSLIDLVKANEKLSRLSIDLSSAIFYYVDPIGNTSKFNFAKYNNFFKLVCSGEGGYAKLKEIVLTNFDLFHTFSHEHEKHGLDTIQEEETGWPVPSTNTFEDFLQNLSAIPSLKIVVKEAPKVMHTCKNCGFTIKEDTKKISSLRPDEWCLILRPILSRKACSVVVYDHRYQTLFSRKNIN</sequence>
<gene>
    <name evidence="2" type="primary">MPUL0C09270</name>
    <name evidence="2" type="ORF">METSCH_C09270</name>
</gene>
<evidence type="ECO:0000259" key="1">
    <source>
        <dbReference type="Pfam" id="PF12937"/>
    </source>
</evidence>
<organism evidence="2 3">
    <name type="scientific">Metschnikowia aff. pulcherrima</name>
    <dbReference type="NCBI Taxonomy" id="2163413"/>
    <lineage>
        <taxon>Eukaryota</taxon>
        <taxon>Fungi</taxon>
        <taxon>Dikarya</taxon>
        <taxon>Ascomycota</taxon>
        <taxon>Saccharomycotina</taxon>
        <taxon>Pichiomycetes</taxon>
        <taxon>Metschnikowiaceae</taxon>
        <taxon>Metschnikowia</taxon>
    </lineage>
</organism>
<name>A0A4P6XRI1_9ASCO</name>
<reference evidence="3" key="1">
    <citation type="submission" date="2019-03" db="EMBL/GenBank/DDBJ databases">
        <title>Snf2 controls pulcherriminic acid biosynthesis and connects pigmentation and antifungal activity of the yeast Metschnikowia pulcherrima.</title>
        <authorList>
            <person name="Gore-Lloyd D."/>
            <person name="Sumann I."/>
            <person name="Brachmann A.O."/>
            <person name="Schneeberger K."/>
            <person name="Ortiz-Merino R.A."/>
            <person name="Moreno-Beltran M."/>
            <person name="Schlaefli M."/>
            <person name="Kirner P."/>
            <person name="Santos Kron A."/>
            <person name="Wolfe K.H."/>
            <person name="Piel J."/>
            <person name="Ahrens C.H."/>
            <person name="Henk D."/>
            <person name="Freimoser F.M."/>
        </authorList>
    </citation>
    <scope>NUCLEOTIDE SEQUENCE [LARGE SCALE GENOMIC DNA]</scope>
    <source>
        <strain evidence="3">APC 1.2</strain>
    </source>
</reference>